<dbReference type="GO" id="GO:0009253">
    <property type="term" value="P:peptidoglycan catabolic process"/>
    <property type="evidence" value="ECO:0007669"/>
    <property type="project" value="InterPro"/>
</dbReference>
<keyword evidence="5" id="KW-1185">Reference proteome</keyword>
<dbReference type="Gene3D" id="3.20.20.80">
    <property type="entry name" value="Glycosidases"/>
    <property type="match status" value="1"/>
</dbReference>
<name>A0A9X3YKQ0_9GAMM</name>
<sequence>MLNAVVDISHYTTITSWAAVGQAGILGVIAKATQGASYVDPTFAQHKAQCEAAGLAFGAYHFGTAGDPVAQADRFLATAGDTQLLVLDFESNPQGQSMSLIEAEQFVHEIYVRTGRYPGLYSGNDVRQAFSSAGITQPGQTELSKCWLWIAQYATAPLVPPVWPAWTLWQYTDGAAGQGPYTVDGIGRCDRSQFNGTADQLAAFWNGPPPVSTRA</sequence>
<comment type="caution">
    <text evidence="4">The sequence shown here is derived from an EMBL/GenBank/DDBJ whole genome shotgun (WGS) entry which is preliminary data.</text>
</comment>
<protein>
    <submittedName>
        <fullName evidence="4">Glycoside hydrolase family 25 protein</fullName>
    </submittedName>
</protein>
<evidence type="ECO:0000256" key="1">
    <source>
        <dbReference type="ARBA" id="ARBA00010646"/>
    </source>
</evidence>
<evidence type="ECO:0000256" key="3">
    <source>
        <dbReference type="ARBA" id="ARBA00023295"/>
    </source>
</evidence>
<dbReference type="SUPFAM" id="SSF51445">
    <property type="entry name" value="(Trans)glycosidases"/>
    <property type="match status" value="1"/>
</dbReference>
<proteinExistence type="inferred from homology"/>
<reference evidence="4" key="1">
    <citation type="submission" date="2023-02" db="EMBL/GenBank/DDBJ databases">
        <title>Tahibacter soli sp. nov. isolated from soil.</title>
        <authorList>
            <person name="Baek J.H."/>
            <person name="Lee J.K."/>
            <person name="Choi D.G."/>
            <person name="Jeon C.O."/>
        </authorList>
    </citation>
    <scope>NUCLEOTIDE SEQUENCE</scope>
    <source>
        <strain evidence="4">BL</strain>
    </source>
</reference>
<dbReference type="CDD" id="cd00599">
    <property type="entry name" value="GH25_muramidase"/>
    <property type="match status" value="1"/>
</dbReference>
<dbReference type="Proteomes" id="UP001139971">
    <property type="component" value="Unassembled WGS sequence"/>
</dbReference>
<accession>A0A9X3YKQ0</accession>
<dbReference type="AlphaFoldDB" id="A0A9X3YKQ0"/>
<dbReference type="InterPro" id="IPR018077">
    <property type="entry name" value="Glyco_hydro_fam25_subgr"/>
</dbReference>
<dbReference type="InterPro" id="IPR017853">
    <property type="entry name" value="GH"/>
</dbReference>
<evidence type="ECO:0000313" key="5">
    <source>
        <dbReference type="Proteomes" id="UP001139971"/>
    </source>
</evidence>
<keyword evidence="2 4" id="KW-0378">Hydrolase</keyword>
<dbReference type="EMBL" id="JAOVZO020000014">
    <property type="protein sequence ID" value="MDC8012736.1"/>
    <property type="molecule type" value="Genomic_DNA"/>
</dbReference>
<dbReference type="GO" id="GO:0003796">
    <property type="term" value="F:lysozyme activity"/>
    <property type="evidence" value="ECO:0007669"/>
    <property type="project" value="InterPro"/>
</dbReference>
<evidence type="ECO:0000256" key="2">
    <source>
        <dbReference type="ARBA" id="ARBA00022801"/>
    </source>
</evidence>
<dbReference type="RefSeq" id="WP_263544931.1">
    <property type="nucleotide sequence ID" value="NZ_JAOVZO020000014.1"/>
</dbReference>
<dbReference type="SMART" id="SM00641">
    <property type="entry name" value="Glyco_25"/>
    <property type="match status" value="1"/>
</dbReference>
<dbReference type="GO" id="GO:0016998">
    <property type="term" value="P:cell wall macromolecule catabolic process"/>
    <property type="evidence" value="ECO:0007669"/>
    <property type="project" value="InterPro"/>
</dbReference>
<evidence type="ECO:0000313" key="4">
    <source>
        <dbReference type="EMBL" id="MDC8012736.1"/>
    </source>
</evidence>
<dbReference type="GO" id="GO:0016052">
    <property type="term" value="P:carbohydrate catabolic process"/>
    <property type="evidence" value="ECO:0007669"/>
    <property type="project" value="TreeGrafter"/>
</dbReference>
<dbReference type="PROSITE" id="PS51904">
    <property type="entry name" value="GLYCOSYL_HYDROL_F25_2"/>
    <property type="match status" value="1"/>
</dbReference>
<comment type="similarity">
    <text evidence="1">Belongs to the glycosyl hydrolase 25 family.</text>
</comment>
<dbReference type="PANTHER" id="PTHR34135:SF2">
    <property type="entry name" value="LYSOZYME"/>
    <property type="match status" value="1"/>
</dbReference>
<gene>
    <name evidence="4" type="ORF">OD750_009275</name>
</gene>
<dbReference type="InterPro" id="IPR002053">
    <property type="entry name" value="Glyco_hydro_25"/>
</dbReference>
<keyword evidence="3" id="KW-0326">Glycosidase</keyword>
<organism evidence="4 5">
    <name type="scientific">Tahibacter soli</name>
    <dbReference type="NCBI Taxonomy" id="2983605"/>
    <lineage>
        <taxon>Bacteria</taxon>
        <taxon>Pseudomonadati</taxon>
        <taxon>Pseudomonadota</taxon>
        <taxon>Gammaproteobacteria</taxon>
        <taxon>Lysobacterales</taxon>
        <taxon>Rhodanobacteraceae</taxon>
        <taxon>Tahibacter</taxon>
    </lineage>
</organism>
<dbReference type="PANTHER" id="PTHR34135">
    <property type="entry name" value="LYSOZYME"/>
    <property type="match status" value="1"/>
</dbReference>
<dbReference type="Pfam" id="PF01183">
    <property type="entry name" value="Glyco_hydro_25"/>
    <property type="match status" value="1"/>
</dbReference>